<gene>
    <name evidence="2" type="ORF">Dacsa_1520</name>
</gene>
<sequence>MPIFLFSLYSFLNDWSLVTGNQEVRRENLEVSLNAYFSLFSLLVLLMTGHWSLGIKK</sequence>
<dbReference type="Proteomes" id="UP000010482">
    <property type="component" value="Chromosome"/>
</dbReference>
<proteinExistence type="predicted"/>
<feature type="transmembrane region" description="Helical" evidence="1">
    <location>
        <begin position="36"/>
        <end position="55"/>
    </location>
</feature>
<dbReference type="KEGG" id="dsl:Dacsa_1520"/>
<keyword evidence="1" id="KW-1133">Transmembrane helix</keyword>
<evidence type="ECO:0000313" key="2">
    <source>
        <dbReference type="EMBL" id="AFZ50205.1"/>
    </source>
</evidence>
<organism evidence="2 3">
    <name type="scientific">Dactylococcopsis salina (strain PCC 8305)</name>
    <name type="common">Myxobactron salinum</name>
    <dbReference type="NCBI Taxonomy" id="13035"/>
    <lineage>
        <taxon>Bacteria</taxon>
        <taxon>Bacillati</taxon>
        <taxon>Cyanobacteriota</taxon>
        <taxon>Cyanophyceae</taxon>
        <taxon>Nodosilineales</taxon>
        <taxon>Cymatolegaceae</taxon>
        <taxon>Dactylococcopsis</taxon>
    </lineage>
</organism>
<dbReference type="RefSeq" id="WP_015229206.1">
    <property type="nucleotide sequence ID" value="NC_019780.1"/>
</dbReference>
<dbReference type="EMBL" id="CP003944">
    <property type="protein sequence ID" value="AFZ50205.1"/>
    <property type="molecule type" value="Genomic_DNA"/>
</dbReference>
<reference evidence="2" key="1">
    <citation type="submission" date="2012-04" db="EMBL/GenBank/DDBJ databases">
        <title>Finished genome of Dactylococcopsis salina PCC 8305.</title>
        <authorList>
            <consortium name="US DOE Joint Genome Institute"/>
            <person name="Gugger M."/>
            <person name="Coursin T."/>
            <person name="Rippka R."/>
            <person name="Tandeau De Marsac N."/>
            <person name="Huntemann M."/>
            <person name="Wei C.-L."/>
            <person name="Han J."/>
            <person name="Detter J.C."/>
            <person name="Han C."/>
            <person name="Tapia R."/>
            <person name="Daligault H."/>
            <person name="Chen A."/>
            <person name="Krypides N."/>
            <person name="Mavromatis K."/>
            <person name="Markowitz V."/>
            <person name="Szeto E."/>
            <person name="Ivanova N."/>
            <person name="Ovchinnikova G."/>
            <person name="Pagani I."/>
            <person name="Pati A."/>
            <person name="Goodwin L."/>
            <person name="Peters L."/>
            <person name="Pitluck S."/>
            <person name="Woyke T."/>
            <person name="Kerfeld C."/>
        </authorList>
    </citation>
    <scope>NUCLEOTIDE SEQUENCE [LARGE SCALE GENOMIC DNA]</scope>
    <source>
        <strain evidence="2">PCC 8305</strain>
    </source>
</reference>
<accession>K9YV58</accession>
<keyword evidence="1" id="KW-0472">Membrane</keyword>
<dbReference type="HOGENOM" id="CLU_211417_0_0_3"/>
<keyword evidence="1" id="KW-0812">Transmembrane</keyword>
<evidence type="ECO:0000313" key="3">
    <source>
        <dbReference type="Proteomes" id="UP000010482"/>
    </source>
</evidence>
<dbReference type="STRING" id="13035.Dacsa_1520"/>
<dbReference type="AlphaFoldDB" id="K9YV58"/>
<name>K9YV58_DACS8</name>
<keyword evidence="3" id="KW-1185">Reference proteome</keyword>
<protein>
    <submittedName>
        <fullName evidence="2">Uncharacterized protein</fullName>
    </submittedName>
</protein>
<evidence type="ECO:0000256" key="1">
    <source>
        <dbReference type="SAM" id="Phobius"/>
    </source>
</evidence>